<dbReference type="EMBL" id="UOGL01000516">
    <property type="protein sequence ID" value="VAX41144.1"/>
    <property type="molecule type" value="Genomic_DNA"/>
</dbReference>
<protein>
    <recommendedName>
        <fullName evidence="1">Fido domain-containing protein</fullName>
    </recommendedName>
</protein>
<dbReference type="Pfam" id="PF02661">
    <property type="entry name" value="Fic"/>
    <property type="match status" value="1"/>
</dbReference>
<dbReference type="PROSITE" id="PS51459">
    <property type="entry name" value="FIDO"/>
    <property type="match status" value="1"/>
</dbReference>
<organism evidence="2">
    <name type="scientific">hydrothermal vent metagenome</name>
    <dbReference type="NCBI Taxonomy" id="652676"/>
    <lineage>
        <taxon>unclassified sequences</taxon>
        <taxon>metagenomes</taxon>
        <taxon>ecological metagenomes</taxon>
    </lineage>
</organism>
<proteinExistence type="predicted"/>
<accession>A0A3B1DXN6</accession>
<sequence length="390" mass="45030">MRKYLESHPFLTFSTYLPDLPRDIWLNAGIAQSKCEEIGRAILPRERKGEFSMLALSKSVHSTTAIEGNTLTEEEVLSIVSDQSKLPDSRQSQAQEVKNIVEAYKVLYFENRLSELAPERGFIKPVSVEKIKEVNKILLAKLILQSDKIVPGDIYQYPTQVGKNLGAPVEDREYLLEKLCKWINEDFQATQTQHKIVYRLISAIFAHLYIAWIHPFGDGNGRTARFIESYILRASGVPEMSAHLLSNHYNLTRTKYYQELDHGRNTKEVHHFLRYAIEGFIDQLNEQIVSLRAYQFESAWRDFVYQSFDDKSNSTITTRRRQVALALWYQREEPVPLTKLRLISPKVAELFAGKSNQVIARDVKALEKMELVVTEESRVRANLDLLSYQS</sequence>
<dbReference type="SUPFAM" id="SSF140931">
    <property type="entry name" value="Fic-like"/>
    <property type="match status" value="1"/>
</dbReference>
<dbReference type="PANTHER" id="PTHR13504">
    <property type="entry name" value="FIDO DOMAIN-CONTAINING PROTEIN DDB_G0283145"/>
    <property type="match status" value="1"/>
</dbReference>
<feature type="domain" description="Fido" evidence="1">
    <location>
        <begin position="126"/>
        <end position="278"/>
    </location>
</feature>
<reference evidence="2" key="1">
    <citation type="submission" date="2018-06" db="EMBL/GenBank/DDBJ databases">
        <authorList>
            <person name="Zhirakovskaya E."/>
        </authorList>
    </citation>
    <scope>NUCLEOTIDE SEQUENCE</scope>
</reference>
<dbReference type="Gene3D" id="1.10.3290.10">
    <property type="entry name" value="Fido-like domain"/>
    <property type="match status" value="1"/>
</dbReference>
<dbReference type="InterPro" id="IPR036597">
    <property type="entry name" value="Fido-like_dom_sf"/>
</dbReference>
<dbReference type="InterPro" id="IPR003812">
    <property type="entry name" value="Fido"/>
</dbReference>
<name>A0A3B1DXN6_9ZZZZ</name>
<evidence type="ECO:0000259" key="1">
    <source>
        <dbReference type="PROSITE" id="PS51459"/>
    </source>
</evidence>
<dbReference type="InterPro" id="IPR040198">
    <property type="entry name" value="Fido_containing"/>
</dbReference>
<evidence type="ECO:0000313" key="2">
    <source>
        <dbReference type="EMBL" id="VAX41144.1"/>
    </source>
</evidence>
<dbReference type="PANTHER" id="PTHR13504:SF38">
    <property type="entry name" value="FIDO DOMAIN-CONTAINING PROTEIN"/>
    <property type="match status" value="1"/>
</dbReference>
<dbReference type="AlphaFoldDB" id="A0A3B1DXN6"/>
<gene>
    <name evidence="2" type="ORF">MNBD_PLANCTO02-3215</name>
</gene>